<evidence type="ECO:0000256" key="1">
    <source>
        <dbReference type="ARBA" id="ARBA00022603"/>
    </source>
</evidence>
<dbReference type="OMA" id="RYLNERM"/>
<evidence type="ECO:0000256" key="2">
    <source>
        <dbReference type="ARBA" id="ARBA00022691"/>
    </source>
</evidence>
<reference evidence="3" key="5">
    <citation type="submission" date="2025-09" db="UniProtKB">
        <authorList>
            <consortium name="Ensembl"/>
        </authorList>
    </citation>
    <scope>IDENTIFICATION</scope>
</reference>
<accession>A0A4W3K1V1</accession>
<reference evidence="4" key="2">
    <citation type="journal article" date="2007" name="PLoS Biol.">
        <title>Survey sequencing and comparative analysis of the elephant shark (Callorhinchus milii) genome.</title>
        <authorList>
            <person name="Venkatesh B."/>
            <person name="Kirkness E.F."/>
            <person name="Loh Y.H."/>
            <person name="Halpern A.L."/>
            <person name="Lee A.P."/>
            <person name="Johnson J."/>
            <person name="Dandona N."/>
            <person name="Viswanathan L.D."/>
            <person name="Tay A."/>
            <person name="Venter J.C."/>
            <person name="Strausberg R.L."/>
            <person name="Brenner S."/>
        </authorList>
    </citation>
    <scope>NUCLEOTIDE SEQUENCE [LARGE SCALE GENOMIC DNA]</scope>
</reference>
<reference evidence="4" key="1">
    <citation type="journal article" date="2006" name="Science">
        <title>Ancient noncoding elements conserved in the human genome.</title>
        <authorList>
            <person name="Venkatesh B."/>
            <person name="Kirkness E.F."/>
            <person name="Loh Y.H."/>
            <person name="Halpern A.L."/>
            <person name="Lee A.P."/>
            <person name="Johnson J."/>
            <person name="Dandona N."/>
            <person name="Viswanathan L.D."/>
            <person name="Tay A."/>
            <person name="Venter J.C."/>
            <person name="Strausberg R.L."/>
            <person name="Brenner S."/>
        </authorList>
    </citation>
    <scope>NUCLEOTIDE SEQUENCE [LARGE SCALE GENOMIC DNA]</scope>
</reference>
<dbReference type="GO" id="GO:0008168">
    <property type="term" value="F:methyltransferase activity"/>
    <property type="evidence" value="ECO:0007669"/>
    <property type="project" value="UniProtKB-KW"/>
</dbReference>
<dbReference type="PANTHER" id="PTHR14614:SF5">
    <property type="entry name" value="EEF1A LYSINE METHYLTRANSFERASE 3"/>
    <property type="match status" value="1"/>
</dbReference>
<dbReference type="PANTHER" id="PTHR14614">
    <property type="entry name" value="HEPATOCELLULAR CARCINOMA-ASSOCIATED ANTIGEN"/>
    <property type="match status" value="1"/>
</dbReference>
<dbReference type="GO" id="GO:0032259">
    <property type="term" value="P:methylation"/>
    <property type="evidence" value="ECO:0007669"/>
    <property type="project" value="UniProtKB-KW"/>
</dbReference>
<name>A0A4W3K1V1_CALMI</name>
<dbReference type="Gene3D" id="3.40.50.150">
    <property type="entry name" value="Vaccinia Virus protein VP39"/>
    <property type="match status" value="1"/>
</dbReference>
<dbReference type="STRING" id="7868.ENSCMIP00000037870"/>
<dbReference type="Pfam" id="PF10294">
    <property type="entry name" value="Methyltransf_16"/>
    <property type="match status" value="1"/>
</dbReference>
<dbReference type="InterPro" id="IPR019410">
    <property type="entry name" value="Methyltransf_16"/>
</dbReference>
<keyword evidence="4" id="KW-1185">Reference proteome</keyword>
<protein>
    <submittedName>
        <fullName evidence="3">Protein-lysine methyltransferase METTL21B-like</fullName>
    </submittedName>
</protein>
<reference evidence="4" key="3">
    <citation type="journal article" date="2014" name="Nature">
        <title>Elephant shark genome provides unique insights into gnathostome evolution.</title>
        <authorList>
            <consortium name="International Elephant Shark Genome Sequencing Consortium"/>
            <person name="Venkatesh B."/>
            <person name="Lee A.P."/>
            <person name="Ravi V."/>
            <person name="Maurya A.K."/>
            <person name="Lian M.M."/>
            <person name="Swann J.B."/>
            <person name="Ohta Y."/>
            <person name="Flajnik M.F."/>
            <person name="Sutoh Y."/>
            <person name="Kasahara M."/>
            <person name="Hoon S."/>
            <person name="Gangu V."/>
            <person name="Roy S.W."/>
            <person name="Irimia M."/>
            <person name="Korzh V."/>
            <person name="Kondrychyn I."/>
            <person name="Lim Z.W."/>
            <person name="Tay B.H."/>
            <person name="Tohari S."/>
            <person name="Kong K.W."/>
            <person name="Ho S."/>
            <person name="Lorente-Galdos B."/>
            <person name="Quilez J."/>
            <person name="Marques-Bonet T."/>
            <person name="Raney B.J."/>
            <person name="Ingham P.W."/>
            <person name="Tay A."/>
            <person name="Hillier L.W."/>
            <person name="Minx P."/>
            <person name="Boehm T."/>
            <person name="Wilson R.K."/>
            <person name="Brenner S."/>
            <person name="Warren W.C."/>
        </authorList>
    </citation>
    <scope>NUCLEOTIDE SEQUENCE [LARGE SCALE GENOMIC DNA]</scope>
</reference>
<dbReference type="AlphaFoldDB" id="A0A4W3K1V1"/>
<gene>
    <name evidence="3" type="primary">LOC103187505</name>
</gene>
<dbReference type="InterPro" id="IPR029063">
    <property type="entry name" value="SAM-dependent_MTases_sf"/>
</dbReference>
<keyword evidence="1" id="KW-0489">Methyltransferase</keyword>
<dbReference type="InParanoid" id="A0A4W3K1V1"/>
<reference evidence="3" key="4">
    <citation type="submission" date="2025-08" db="UniProtKB">
        <authorList>
            <consortium name="Ensembl"/>
        </authorList>
    </citation>
    <scope>IDENTIFICATION</scope>
</reference>
<keyword evidence="2" id="KW-0949">S-adenosyl-L-methionine</keyword>
<dbReference type="GO" id="GO:0032991">
    <property type="term" value="C:protein-containing complex"/>
    <property type="evidence" value="ECO:0007669"/>
    <property type="project" value="TreeGrafter"/>
</dbReference>
<dbReference type="Ensembl" id="ENSCMIT00000038417.1">
    <property type="protein sequence ID" value="ENSCMIP00000037870.1"/>
    <property type="gene ID" value="ENSCMIG00000015927.1"/>
</dbReference>
<organism evidence="3 4">
    <name type="scientific">Callorhinchus milii</name>
    <name type="common">Ghost shark</name>
    <dbReference type="NCBI Taxonomy" id="7868"/>
    <lineage>
        <taxon>Eukaryota</taxon>
        <taxon>Metazoa</taxon>
        <taxon>Chordata</taxon>
        <taxon>Craniata</taxon>
        <taxon>Vertebrata</taxon>
        <taxon>Chondrichthyes</taxon>
        <taxon>Holocephali</taxon>
        <taxon>Chimaeriformes</taxon>
        <taxon>Callorhinchidae</taxon>
        <taxon>Callorhinchus</taxon>
    </lineage>
</organism>
<evidence type="ECO:0000313" key="4">
    <source>
        <dbReference type="Proteomes" id="UP000314986"/>
    </source>
</evidence>
<evidence type="ECO:0000313" key="3">
    <source>
        <dbReference type="Ensembl" id="ENSCMIP00000037870.1"/>
    </source>
</evidence>
<proteinExistence type="predicted"/>
<dbReference type="SUPFAM" id="SSF53335">
    <property type="entry name" value="S-adenosyl-L-methionine-dependent methyltransferases"/>
    <property type="match status" value="1"/>
</dbReference>
<dbReference type="Proteomes" id="UP000314986">
    <property type="component" value="Unassembled WGS sequence"/>
</dbReference>
<keyword evidence="1" id="KW-0808">Transferase</keyword>
<dbReference type="GO" id="GO:0005829">
    <property type="term" value="C:cytosol"/>
    <property type="evidence" value="ECO:0007669"/>
    <property type="project" value="TreeGrafter"/>
</dbReference>
<dbReference type="GeneTree" id="ENSGT00940000161297"/>
<sequence length="219" mass="24629">METSCDLLTMERCFTFCGHNLTITQRTGKDLLVSALVWDAGIVLCHYFEEENLQFHGKRVIELGSGTGIVGILAVLLGGNVTLTDRPSVLKQMQHNVSVNIPSELAARATISPFSWGIDERDYPSDYDIVLGSDIVYNRSTFPTLLNTLKYLSNAETVTYLSSEMRKDLRAAQFYLEVLPQHFNCNLVYRNKEKNINVYRVTRKPPAHMGGTCTDKSDL</sequence>